<proteinExistence type="predicted"/>
<dbReference type="Pfam" id="PF19864">
    <property type="entry name" value="Radical_SAM_N2"/>
    <property type="match status" value="1"/>
</dbReference>
<evidence type="ECO:0000256" key="1">
    <source>
        <dbReference type="ARBA" id="ARBA00001966"/>
    </source>
</evidence>
<dbReference type="GO" id="GO:0046872">
    <property type="term" value="F:metal ion binding"/>
    <property type="evidence" value="ECO:0007669"/>
    <property type="project" value="UniProtKB-KW"/>
</dbReference>
<feature type="domain" description="Radical SAM core" evidence="7">
    <location>
        <begin position="244"/>
        <end position="485"/>
    </location>
</feature>
<dbReference type="AlphaFoldDB" id="A0A1F7RUV3"/>
<reference evidence="8 9" key="1">
    <citation type="journal article" date="2016" name="Nat. Commun.">
        <title>Thousands of microbial genomes shed light on interconnected biogeochemical processes in an aquifer system.</title>
        <authorList>
            <person name="Anantharaman K."/>
            <person name="Brown C.T."/>
            <person name="Hug L.A."/>
            <person name="Sharon I."/>
            <person name="Castelle C.J."/>
            <person name="Probst A.J."/>
            <person name="Thomas B.C."/>
            <person name="Singh A."/>
            <person name="Wilkins M.J."/>
            <person name="Karaoz U."/>
            <person name="Brodie E.L."/>
            <person name="Williams K.H."/>
            <person name="Hubbard S.S."/>
            <person name="Banfield J.F."/>
        </authorList>
    </citation>
    <scope>NUCLEOTIDE SEQUENCE [LARGE SCALE GENOMIC DNA]</scope>
</reference>
<evidence type="ECO:0000256" key="2">
    <source>
        <dbReference type="ARBA" id="ARBA00022485"/>
    </source>
</evidence>
<dbReference type="InterPro" id="IPR007197">
    <property type="entry name" value="rSAM"/>
</dbReference>
<dbReference type="InterPro" id="IPR058240">
    <property type="entry name" value="rSAM_sf"/>
</dbReference>
<dbReference type="SFLD" id="SFLDG01082">
    <property type="entry name" value="B12-binding_domain_containing"/>
    <property type="match status" value="1"/>
</dbReference>
<organism evidence="8 9">
    <name type="scientific">Candidatus Schekmanbacteria bacterium RBG_13_48_7</name>
    <dbReference type="NCBI Taxonomy" id="1817878"/>
    <lineage>
        <taxon>Bacteria</taxon>
        <taxon>Candidatus Schekmaniibacteriota</taxon>
    </lineage>
</organism>
<dbReference type="InterPro" id="IPR020612">
    <property type="entry name" value="Methylthiotransferase_CS"/>
</dbReference>
<keyword evidence="2" id="KW-0004">4Fe-4S</keyword>
<comment type="cofactor">
    <cofactor evidence="1">
        <name>[4Fe-4S] cluster</name>
        <dbReference type="ChEBI" id="CHEBI:49883"/>
    </cofactor>
</comment>
<dbReference type="PANTHER" id="PTHR42731">
    <property type="entry name" value="SLL1084 PROTEIN"/>
    <property type="match status" value="1"/>
</dbReference>
<dbReference type="SFLD" id="SFLDS00029">
    <property type="entry name" value="Radical_SAM"/>
    <property type="match status" value="1"/>
</dbReference>
<evidence type="ECO:0000256" key="4">
    <source>
        <dbReference type="ARBA" id="ARBA00022723"/>
    </source>
</evidence>
<evidence type="ECO:0000256" key="3">
    <source>
        <dbReference type="ARBA" id="ARBA00022691"/>
    </source>
</evidence>
<dbReference type="Gene3D" id="3.80.30.20">
    <property type="entry name" value="tm_1862 like domain"/>
    <property type="match status" value="1"/>
</dbReference>
<evidence type="ECO:0000259" key="7">
    <source>
        <dbReference type="PROSITE" id="PS51918"/>
    </source>
</evidence>
<dbReference type="Pfam" id="PF04055">
    <property type="entry name" value="Radical_SAM"/>
    <property type="match status" value="1"/>
</dbReference>
<keyword evidence="3" id="KW-0949">S-adenosyl-L-methionine</keyword>
<dbReference type="GO" id="GO:0051539">
    <property type="term" value="F:4 iron, 4 sulfur cluster binding"/>
    <property type="evidence" value="ECO:0007669"/>
    <property type="project" value="UniProtKB-KW"/>
</dbReference>
<keyword evidence="5" id="KW-0408">Iron</keyword>
<dbReference type="InterPro" id="IPR006638">
    <property type="entry name" value="Elp3/MiaA/NifB-like_rSAM"/>
</dbReference>
<sequence>MKTQLADLFERKLSRETGTIRKDFGGRVSVALIYPNYYYLGMSNLGFLSIYQSINKRNDALCERGFLPDPGEETELVQTGSNYCTLESRTPISRFNIIGFSVSFEIDYLNVLKILRMAKIAPLAKDRYQFFPLLIMGGICASYNPEPLADVFDVIFPGDGFRSINLFIDKIINSNETGSKEDFINQFSELPGYYIPAQFEPVYEKNASLTQVKPAPTFRKSPEHEWISNLDDFPCMSELLTPDTEFGDMILIEISRGCPRNCSFCVISECYGKFRFRSVEAIINQIDRGLNFRKKFGLIGANIADHPKLQELIDAIHGKGGQIAFPSLRLDLLKPDILKRISEEMQITITLAPEAGSERLRQLINKPISQQQIENIIINLMHSRFRKIKLYFMIGLPTEEKQDIEDIISMVKRIKHNIASIHKRKPHSAPIVLSINCFVPKPFTPFQWAPMESVKKLKEKINFIKKSFKKELFVDVIHDVPKWALIQGLLARGDRKVLFLLQSVIDHGNDWNKGIAHTNVNTAFYTQRNRNHDEVFSWDHLMSEEMKQRLWRKYDPVYQQLEMK</sequence>
<evidence type="ECO:0000256" key="6">
    <source>
        <dbReference type="ARBA" id="ARBA00023014"/>
    </source>
</evidence>
<dbReference type="SUPFAM" id="SSF102114">
    <property type="entry name" value="Radical SAM enzymes"/>
    <property type="match status" value="1"/>
</dbReference>
<dbReference type="CDD" id="cd01335">
    <property type="entry name" value="Radical_SAM"/>
    <property type="match status" value="1"/>
</dbReference>
<dbReference type="InterPro" id="IPR045784">
    <property type="entry name" value="Radical_SAM_N2"/>
</dbReference>
<evidence type="ECO:0000256" key="5">
    <source>
        <dbReference type="ARBA" id="ARBA00023004"/>
    </source>
</evidence>
<dbReference type="PANTHER" id="PTHR42731:SF5">
    <property type="entry name" value="RADICAL SAM DOMAIN PROTEIN"/>
    <property type="match status" value="1"/>
</dbReference>
<dbReference type="SMART" id="SM00729">
    <property type="entry name" value="Elp3"/>
    <property type="match status" value="1"/>
</dbReference>
<dbReference type="PROSITE" id="PS01278">
    <property type="entry name" value="MTTASE_RADICAL"/>
    <property type="match status" value="1"/>
</dbReference>
<protein>
    <recommendedName>
        <fullName evidence="7">Radical SAM core domain-containing protein</fullName>
    </recommendedName>
</protein>
<keyword evidence="6" id="KW-0411">Iron-sulfur</keyword>
<dbReference type="PROSITE" id="PS51918">
    <property type="entry name" value="RADICAL_SAM"/>
    <property type="match status" value="1"/>
</dbReference>
<keyword evidence="4" id="KW-0479">Metal-binding</keyword>
<evidence type="ECO:0000313" key="8">
    <source>
        <dbReference type="EMBL" id="OGL45349.1"/>
    </source>
</evidence>
<evidence type="ECO:0000313" key="9">
    <source>
        <dbReference type="Proteomes" id="UP000179266"/>
    </source>
</evidence>
<dbReference type="Proteomes" id="UP000179266">
    <property type="component" value="Unassembled WGS sequence"/>
</dbReference>
<dbReference type="EMBL" id="MGDD01000181">
    <property type="protein sequence ID" value="OGL45349.1"/>
    <property type="molecule type" value="Genomic_DNA"/>
</dbReference>
<comment type="caution">
    <text evidence="8">The sequence shown here is derived from an EMBL/GenBank/DDBJ whole genome shotgun (WGS) entry which is preliminary data.</text>
</comment>
<dbReference type="GO" id="GO:0003824">
    <property type="term" value="F:catalytic activity"/>
    <property type="evidence" value="ECO:0007669"/>
    <property type="project" value="InterPro"/>
</dbReference>
<name>A0A1F7RUV3_9BACT</name>
<accession>A0A1F7RUV3</accession>
<gene>
    <name evidence="8" type="ORF">A2161_12940</name>
</gene>
<dbReference type="InterPro" id="IPR023404">
    <property type="entry name" value="rSAM_horseshoe"/>
</dbReference>